<organism evidence="1">
    <name type="scientific">bioreactor metagenome</name>
    <dbReference type="NCBI Taxonomy" id="1076179"/>
    <lineage>
        <taxon>unclassified sequences</taxon>
        <taxon>metagenomes</taxon>
        <taxon>ecological metagenomes</taxon>
    </lineage>
</organism>
<protein>
    <recommendedName>
        <fullName evidence="2">Serine aminopeptidase S33 domain-containing protein</fullName>
    </recommendedName>
</protein>
<gene>
    <name evidence="1" type="ORF">SDC9_127827</name>
</gene>
<evidence type="ECO:0000313" key="1">
    <source>
        <dbReference type="EMBL" id="MPM80777.1"/>
    </source>
</evidence>
<dbReference type="SUPFAM" id="SSF53474">
    <property type="entry name" value="alpha/beta-Hydrolases"/>
    <property type="match status" value="1"/>
</dbReference>
<accession>A0A645CV28</accession>
<dbReference type="EMBL" id="VSSQ01030298">
    <property type="protein sequence ID" value="MPM80777.1"/>
    <property type="molecule type" value="Genomic_DNA"/>
</dbReference>
<sequence>MTVQILNICSYDGYPLDVRICLPESGICGKIILFVNGSGPMTYTTKRQLPDGRLFNYFDVFAEELTKRNIGFCSYSQRGVSDGDTPPYFVDINDEAYKKYLPNNSVSDIENIVAYLRKTYPGVRVILLGWSEGSNLASLVVLGGKAKISALMLAGYSNENLRDILIWQLSGNSTLIFWRHLFDYDRKGYITESDFT</sequence>
<name>A0A645CV28_9ZZZZ</name>
<evidence type="ECO:0008006" key="2">
    <source>
        <dbReference type="Google" id="ProtNLM"/>
    </source>
</evidence>
<proteinExistence type="predicted"/>
<reference evidence="1" key="1">
    <citation type="submission" date="2019-08" db="EMBL/GenBank/DDBJ databases">
        <authorList>
            <person name="Kucharzyk K."/>
            <person name="Murdoch R.W."/>
            <person name="Higgins S."/>
            <person name="Loffler F."/>
        </authorList>
    </citation>
    <scope>NUCLEOTIDE SEQUENCE</scope>
</reference>
<comment type="caution">
    <text evidence="1">The sequence shown here is derived from an EMBL/GenBank/DDBJ whole genome shotgun (WGS) entry which is preliminary data.</text>
</comment>
<dbReference type="Gene3D" id="3.40.50.1820">
    <property type="entry name" value="alpha/beta hydrolase"/>
    <property type="match status" value="1"/>
</dbReference>
<dbReference type="InterPro" id="IPR029058">
    <property type="entry name" value="AB_hydrolase_fold"/>
</dbReference>
<dbReference type="AlphaFoldDB" id="A0A645CV28"/>